<evidence type="ECO:0000313" key="1">
    <source>
        <dbReference type="EMBL" id="KAH7934873.1"/>
    </source>
</evidence>
<sequence>MNLEKLGKEVRKAKGDSLTVFFAAKTHKVDCPLRTIVTEKGTWQQQVGQHLERYLNTLVTSDPFAATSSDSVVDFLRERQPCANAAFSLGIEDLFYSVPHADFVAVRELIEENGAAPSNMRSFKKLPYVSIPSEPILPRWRTWLEAVQFYNCYFSDIKVTGSATLRKAQAVLTVGSLQGDLAYLCANVTFFANVIRKFERSGETLIANIAQVIHVQREIPAISEGPVAEKARAK</sequence>
<reference evidence="1" key="1">
    <citation type="journal article" date="2020" name="Cell">
        <title>Large-Scale Comparative Analyses of Tick Genomes Elucidate Their Genetic Diversity and Vector Capacities.</title>
        <authorList>
            <consortium name="Tick Genome and Microbiome Consortium (TIGMIC)"/>
            <person name="Jia N."/>
            <person name="Wang J."/>
            <person name="Shi W."/>
            <person name="Du L."/>
            <person name="Sun Y."/>
            <person name="Zhan W."/>
            <person name="Jiang J.F."/>
            <person name="Wang Q."/>
            <person name="Zhang B."/>
            <person name="Ji P."/>
            <person name="Bell-Sakyi L."/>
            <person name="Cui X.M."/>
            <person name="Yuan T.T."/>
            <person name="Jiang B.G."/>
            <person name="Yang W.F."/>
            <person name="Lam T.T."/>
            <person name="Chang Q.C."/>
            <person name="Ding S.J."/>
            <person name="Wang X.J."/>
            <person name="Zhu J.G."/>
            <person name="Ruan X.D."/>
            <person name="Zhao L."/>
            <person name="Wei J.T."/>
            <person name="Ye R.Z."/>
            <person name="Que T.C."/>
            <person name="Du C.H."/>
            <person name="Zhou Y.H."/>
            <person name="Cheng J.X."/>
            <person name="Dai P.F."/>
            <person name="Guo W.B."/>
            <person name="Han X.H."/>
            <person name="Huang E.J."/>
            <person name="Li L.F."/>
            <person name="Wei W."/>
            <person name="Gao Y.C."/>
            <person name="Liu J.Z."/>
            <person name="Shao H.Z."/>
            <person name="Wang X."/>
            <person name="Wang C.C."/>
            <person name="Yang T.C."/>
            <person name="Huo Q.B."/>
            <person name="Li W."/>
            <person name="Chen H.Y."/>
            <person name="Chen S.E."/>
            <person name="Zhou L.G."/>
            <person name="Ni X.B."/>
            <person name="Tian J.H."/>
            <person name="Sheng Y."/>
            <person name="Liu T."/>
            <person name="Pan Y.S."/>
            <person name="Xia L.Y."/>
            <person name="Li J."/>
            <person name="Zhao F."/>
            <person name="Cao W.C."/>
        </authorList>
    </citation>
    <scope>NUCLEOTIDE SEQUENCE</scope>
    <source>
        <strain evidence="1">Rsan-2018</strain>
    </source>
</reference>
<keyword evidence="2" id="KW-1185">Reference proteome</keyword>
<evidence type="ECO:0000313" key="2">
    <source>
        <dbReference type="Proteomes" id="UP000821837"/>
    </source>
</evidence>
<accession>A0A9D4PC69</accession>
<protein>
    <submittedName>
        <fullName evidence="1">Uncharacterized protein</fullName>
    </submittedName>
</protein>
<dbReference type="AlphaFoldDB" id="A0A9D4PC69"/>
<organism evidence="1 2">
    <name type="scientific">Rhipicephalus sanguineus</name>
    <name type="common">Brown dog tick</name>
    <name type="synonym">Ixodes sanguineus</name>
    <dbReference type="NCBI Taxonomy" id="34632"/>
    <lineage>
        <taxon>Eukaryota</taxon>
        <taxon>Metazoa</taxon>
        <taxon>Ecdysozoa</taxon>
        <taxon>Arthropoda</taxon>
        <taxon>Chelicerata</taxon>
        <taxon>Arachnida</taxon>
        <taxon>Acari</taxon>
        <taxon>Parasitiformes</taxon>
        <taxon>Ixodida</taxon>
        <taxon>Ixodoidea</taxon>
        <taxon>Ixodidae</taxon>
        <taxon>Rhipicephalinae</taxon>
        <taxon>Rhipicephalus</taxon>
        <taxon>Rhipicephalus</taxon>
    </lineage>
</organism>
<proteinExistence type="predicted"/>
<reference evidence="1" key="2">
    <citation type="submission" date="2021-09" db="EMBL/GenBank/DDBJ databases">
        <authorList>
            <person name="Jia N."/>
            <person name="Wang J."/>
            <person name="Shi W."/>
            <person name="Du L."/>
            <person name="Sun Y."/>
            <person name="Zhan W."/>
            <person name="Jiang J."/>
            <person name="Wang Q."/>
            <person name="Zhang B."/>
            <person name="Ji P."/>
            <person name="Sakyi L.B."/>
            <person name="Cui X."/>
            <person name="Yuan T."/>
            <person name="Jiang B."/>
            <person name="Yang W."/>
            <person name="Lam T.T.-Y."/>
            <person name="Chang Q."/>
            <person name="Ding S."/>
            <person name="Wang X."/>
            <person name="Zhu J."/>
            <person name="Ruan X."/>
            <person name="Zhao L."/>
            <person name="Wei J."/>
            <person name="Que T."/>
            <person name="Du C."/>
            <person name="Cheng J."/>
            <person name="Dai P."/>
            <person name="Han X."/>
            <person name="Huang E."/>
            <person name="Gao Y."/>
            <person name="Liu J."/>
            <person name="Shao H."/>
            <person name="Ye R."/>
            <person name="Li L."/>
            <person name="Wei W."/>
            <person name="Wang X."/>
            <person name="Wang C."/>
            <person name="Huo Q."/>
            <person name="Li W."/>
            <person name="Guo W."/>
            <person name="Chen H."/>
            <person name="Chen S."/>
            <person name="Zhou L."/>
            <person name="Zhou L."/>
            <person name="Ni X."/>
            <person name="Tian J."/>
            <person name="Zhou Y."/>
            <person name="Sheng Y."/>
            <person name="Liu T."/>
            <person name="Pan Y."/>
            <person name="Xia L."/>
            <person name="Li J."/>
            <person name="Zhao F."/>
            <person name="Cao W."/>
        </authorList>
    </citation>
    <scope>NUCLEOTIDE SEQUENCE</scope>
    <source>
        <strain evidence="1">Rsan-2018</strain>
        <tissue evidence="1">Larvae</tissue>
    </source>
</reference>
<dbReference type="VEuPathDB" id="VectorBase:RSAN_038066"/>
<name>A0A9D4PC69_RHISA</name>
<comment type="caution">
    <text evidence="1">The sequence shown here is derived from an EMBL/GenBank/DDBJ whole genome shotgun (WGS) entry which is preliminary data.</text>
</comment>
<dbReference type="EMBL" id="JABSTV010001255">
    <property type="protein sequence ID" value="KAH7934873.1"/>
    <property type="molecule type" value="Genomic_DNA"/>
</dbReference>
<gene>
    <name evidence="1" type="ORF">HPB52_001697</name>
</gene>
<dbReference type="Proteomes" id="UP000821837">
    <property type="component" value="Unassembled WGS sequence"/>
</dbReference>